<feature type="domain" description="DUF7884" evidence="1">
    <location>
        <begin position="1"/>
        <end position="69"/>
    </location>
</feature>
<evidence type="ECO:0000313" key="3">
    <source>
        <dbReference type="Proteomes" id="UP001285636"/>
    </source>
</evidence>
<organism evidence="2 3">
    <name type="scientific">Alkalihalophilus pseudofirmus</name>
    <name type="common">Bacillus pseudofirmus</name>
    <dbReference type="NCBI Taxonomy" id="79885"/>
    <lineage>
        <taxon>Bacteria</taxon>
        <taxon>Bacillati</taxon>
        <taxon>Bacillota</taxon>
        <taxon>Bacilli</taxon>
        <taxon>Bacillales</taxon>
        <taxon>Bacillaceae</taxon>
        <taxon>Alkalihalophilus</taxon>
    </lineage>
</organism>
<evidence type="ECO:0000259" key="1">
    <source>
        <dbReference type="Pfam" id="PF25371"/>
    </source>
</evidence>
<dbReference type="AlphaFoldDB" id="A0AAJ2U6L7"/>
<dbReference type="Pfam" id="PF25371">
    <property type="entry name" value="DUF7884"/>
    <property type="match status" value="1"/>
</dbReference>
<dbReference type="InterPro" id="IPR057206">
    <property type="entry name" value="DUF7884"/>
</dbReference>
<dbReference type="EMBL" id="JAWJAY010001073">
    <property type="protein sequence ID" value="MDV2888197.1"/>
    <property type="molecule type" value="Genomic_DNA"/>
</dbReference>
<gene>
    <name evidence="2" type="ORF">RYX45_23835</name>
</gene>
<comment type="caution">
    <text evidence="2">The sequence shown here is derived from an EMBL/GenBank/DDBJ whole genome shotgun (WGS) entry which is preliminary data.</text>
</comment>
<feature type="non-terminal residue" evidence="2">
    <location>
        <position position="83"/>
    </location>
</feature>
<sequence>DGETVEYGEGEPLFHLRFHDVIPKGDLLQDPTMTFGEAYMDGIIEVEGDLKEAVASMYRSQEGFLGNSKFTSKLLKKISNTTK</sequence>
<feature type="non-terminal residue" evidence="2">
    <location>
        <position position="1"/>
    </location>
</feature>
<proteinExistence type="predicted"/>
<dbReference type="Proteomes" id="UP001285636">
    <property type="component" value="Unassembled WGS sequence"/>
</dbReference>
<evidence type="ECO:0000313" key="2">
    <source>
        <dbReference type="EMBL" id="MDV2888197.1"/>
    </source>
</evidence>
<name>A0AAJ2U6L7_ALKPS</name>
<protein>
    <recommendedName>
        <fullName evidence="1">DUF7884 domain-containing protein</fullName>
    </recommendedName>
</protein>
<accession>A0AAJ2U6L7</accession>
<reference evidence="2" key="1">
    <citation type="submission" date="2023-10" db="EMBL/GenBank/DDBJ databases">
        <title>Screening of Alkalihalophilus pseudofirmusBZ-TG-HK211 and Its Alleviation of Salt Stress on Rapeseed Growth.</title>
        <authorList>
            <person name="Zhao B."/>
            <person name="Guo T."/>
        </authorList>
    </citation>
    <scope>NUCLEOTIDE SEQUENCE</scope>
    <source>
        <strain evidence="2">BZ-TG-HK211</strain>
    </source>
</reference>